<name>A0A4V4HIQ3_DENBC</name>
<evidence type="ECO:0000256" key="3">
    <source>
        <dbReference type="ARBA" id="ARBA00015316"/>
    </source>
</evidence>
<reference evidence="9 10" key="1">
    <citation type="journal article" date="2019" name="Nat. Ecol. Evol.">
        <title>Megaphylogeny resolves global patterns of mushroom evolution.</title>
        <authorList>
            <person name="Varga T."/>
            <person name="Krizsan K."/>
            <person name="Foldi C."/>
            <person name="Dima B."/>
            <person name="Sanchez-Garcia M."/>
            <person name="Sanchez-Ramirez S."/>
            <person name="Szollosi G.J."/>
            <person name="Szarkandi J.G."/>
            <person name="Papp V."/>
            <person name="Albert L."/>
            <person name="Andreopoulos W."/>
            <person name="Angelini C."/>
            <person name="Antonin V."/>
            <person name="Barry K.W."/>
            <person name="Bougher N.L."/>
            <person name="Buchanan P."/>
            <person name="Buyck B."/>
            <person name="Bense V."/>
            <person name="Catcheside P."/>
            <person name="Chovatia M."/>
            <person name="Cooper J."/>
            <person name="Damon W."/>
            <person name="Desjardin D."/>
            <person name="Finy P."/>
            <person name="Geml J."/>
            <person name="Haridas S."/>
            <person name="Hughes K."/>
            <person name="Justo A."/>
            <person name="Karasinski D."/>
            <person name="Kautmanova I."/>
            <person name="Kiss B."/>
            <person name="Kocsube S."/>
            <person name="Kotiranta H."/>
            <person name="LaButti K.M."/>
            <person name="Lechner B.E."/>
            <person name="Liimatainen K."/>
            <person name="Lipzen A."/>
            <person name="Lukacs Z."/>
            <person name="Mihaltcheva S."/>
            <person name="Morgado L.N."/>
            <person name="Niskanen T."/>
            <person name="Noordeloos M.E."/>
            <person name="Ohm R.A."/>
            <person name="Ortiz-Santana B."/>
            <person name="Ovrebo C."/>
            <person name="Racz N."/>
            <person name="Riley R."/>
            <person name="Savchenko A."/>
            <person name="Shiryaev A."/>
            <person name="Soop K."/>
            <person name="Spirin V."/>
            <person name="Szebenyi C."/>
            <person name="Tomsovsky M."/>
            <person name="Tulloss R.E."/>
            <person name="Uehling J."/>
            <person name="Grigoriev I.V."/>
            <person name="Vagvolgyi C."/>
            <person name="Papp T."/>
            <person name="Martin F.M."/>
            <person name="Miettinen O."/>
            <person name="Hibbett D.S."/>
            <person name="Nagy L.G."/>
        </authorList>
    </citation>
    <scope>NUCLEOTIDE SEQUENCE [LARGE SCALE GENOMIC DNA]</scope>
    <source>
        <strain evidence="9 10">CBS 962.96</strain>
    </source>
</reference>
<evidence type="ECO:0000256" key="7">
    <source>
        <dbReference type="ARBA" id="ARBA00025043"/>
    </source>
</evidence>
<sequence>MQSFVFDHIPNNNIAYFALYSPVQNPAELKRRIIEAAKIEGEEGDKERDAVNFAFIDASLITSKLHLETAIYQAILAESQGSLRTKTVHSEILFALNPTNNITEAIRRYGVSDSTKSLLIAHITDKSKSSSAIEEKLNKVVDGTMVSFKELDAITDWDRIKKYYKLEKESKEKGAIQSQRSFIDNVVVSSVAMKTVMQ</sequence>
<protein>
    <recommendedName>
        <fullName evidence="4">EKC/KEOPS complex subunit CGI121</fullName>
    </recommendedName>
    <alternativeName>
        <fullName evidence="3">EKC/KEOPS complex subunit cgi121</fullName>
    </alternativeName>
</protein>
<keyword evidence="5" id="KW-0819">tRNA processing</keyword>
<evidence type="ECO:0000256" key="1">
    <source>
        <dbReference type="ARBA" id="ARBA00004123"/>
    </source>
</evidence>
<dbReference type="AlphaFoldDB" id="A0A4V4HIQ3"/>
<evidence type="ECO:0000313" key="10">
    <source>
        <dbReference type="Proteomes" id="UP000297245"/>
    </source>
</evidence>
<dbReference type="Gene3D" id="3.30.2380.10">
    <property type="entry name" value="CGI121/TPRKB"/>
    <property type="match status" value="1"/>
</dbReference>
<comment type="function">
    <text evidence="7">Component of the EKC/KEOPS complex that is required for the formation of a threonylcarbamoyl group on adenosine at position 37 (t(6)A37) in tRNAs that read codons beginning with adenine. The complex is probably involved in the transfer of the threonylcarbamoyl moiety of threonylcarbamoyl-AMP (TC-AMP) to the N6 group of A37. CGI121 acts as an allosteric effector that regulates the t(6)A activity of the complex. The EKC/KEOPS complex also promotes both telomere uncapping and telomere elongation. The complex is required for efficient recruitment of transcriptional coactivators. CGI121 is not required for tRNA modification.</text>
</comment>
<dbReference type="OrthoDB" id="329139at2759"/>
<dbReference type="InterPro" id="IPR013926">
    <property type="entry name" value="CGI121/TPRKB"/>
</dbReference>
<keyword evidence="10" id="KW-1185">Reference proteome</keyword>
<dbReference type="GO" id="GO:0002949">
    <property type="term" value="P:tRNA threonylcarbamoyladenosine modification"/>
    <property type="evidence" value="ECO:0007669"/>
    <property type="project" value="TreeGrafter"/>
</dbReference>
<gene>
    <name evidence="9" type="ORF">K435DRAFT_742607</name>
</gene>
<evidence type="ECO:0000256" key="5">
    <source>
        <dbReference type="ARBA" id="ARBA00022694"/>
    </source>
</evidence>
<dbReference type="PANTHER" id="PTHR15840">
    <property type="entry name" value="CGI-121 FAMILY MEMBER"/>
    <property type="match status" value="1"/>
</dbReference>
<organism evidence="9 10">
    <name type="scientific">Dendrothele bispora (strain CBS 962.96)</name>
    <dbReference type="NCBI Taxonomy" id="1314807"/>
    <lineage>
        <taxon>Eukaryota</taxon>
        <taxon>Fungi</taxon>
        <taxon>Dikarya</taxon>
        <taxon>Basidiomycota</taxon>
        <taxon>Agaricomycotina</taxon>
        <taxon>Agaricomycetes</taxon>
        <taxon>Agaricomycetidae</taxon>
        <taxon>Agaricales</taxon>
        <taxon>Agaricales incertae sedis</taxon>
        <taxon>Dendrothele</taxon>
    </lineage>
</organism>
<dbReference type="Pfam" id="PF08617">
    <property type="entry name" value="CGI-121"/>
    <property type="match status" value="1"/>
</dbReference>
<dbReference type="InterPro" id="IPR036504">
    <property type="entry name" value="CGI121/TPRKB_sf"/>
</dbReference>
<evidence type="ECO:0000256" key="4">
    <source>
        <dbReference type="ARBA" id="ARBA00016009"/>
    </source>
</evidence>
<proteinExistence type="inferred from homology"/>
<dbReference type="PANTHER" id="PTHR15840:SF10">
    <property type="entry name" value="EKC_KEOPS COMPLEX SUBUNIT TPRKB"/>
    <property type="match status" value="1"/>
</dbReference>
<dbReference type="SUPFAM" id="SSF143870">
    <property type="entry name" value="PF0523-like"/>
    <property type="match status" value="1"/>
</dbReference>
<evidence type="ECO:0000256" key="8">
    <source>
        <dbReference type="RuleBase" id="RU004398"/>
    </source>
</evidence>
<dbReference type="EMBL" id="ML179038">
    <property type="protein sequence ID" value="THV07436.1"/>
    <property type="molecule type" value="Genomic_DNA"/>
</dbReference>
<dbReference type="Proteomes" id="UP000297245">
    <property type="component" value="Unassembled WGS sequence"/>
</dbReference>
<evidence type="ECO:0000256" key="2">
    <source>
        <dbReference type="ARBA" id="ARBA00005546"/>
    </source>
</evidence>
<comment type="similarity">
    <text evidence="2 8">Belongs to the CGI121/TPRKB family.</text>
</comment>
<evidence type="ECO:0000313" key="9">
    <source>
        <dbReference type="EMBL" id="THV07436.1"/>
    </source>
</evidence>
<dbReference type="NCBIfam" id="NF011465">
    <property type="entry name" value="PRK14886.1-1"/>
    <property type="match status" value="1"/>
</dbReference>
<keyword evidence="6 8" id="KW-0539">Nucleus</keyword>
<accession>A0A4V4HIQ3</accession>
<dbReference type="GO" id="GO:0000408">
    <property type="term" value="C:EKC/KEOPS complex"/>
    <property type="evidence" value="ECO:0007669"/>
    <property type="project" value="TreeGrafter"/>
</dbReference>
<dbReference type="GO" id="GO:0005829">
    <property type="term" value="C:cytosol"/>
    <property type="evidence" value="ECO:0007669"/>
    <property type="project" value="TreeGrafter"/>
</dbReference>
<dbReference type="GO" id="GO:0005634">
    <property type="term" value="C:nucleus"/>
    <property type="evidence" value="ECO:0007669"/>
    <property type="project" value="UniProtKB-SubCell"/>
</dbReference>
<comment type="subcellular location">
    <subcellularLocation>
        <location evidence="1">Nucleus</location>
    </subcellularLocation>
</comment>
<evidence type="ECO:0000256" key="6">
    <source>
        <dbReference type="ARBA" id="ARBA00023242"/>
    </source>
</evidence>